<evidence type="ECO:0000256" key="3">
    <source>
        <dbReference type="ARBA" id="ARBA00022679"/>
    </source>
</evidence>
<feature type="non-terminal residue" evidence="6">
    <location>
        <position position="1"/>
    </location>
</feature>
<dbReference type="InterPro" id="IPR008949">
    <property type="entry name" value="Isoprenoid_synthase_dom_sf"/>
</dbReference>
<keyword evidence="3" id="KW-0808">Transferase</keyword>
<protein>
    <recommendedName>
        <fullName evidence="7">Polyprenyl synthetase</fullName>
    </recommendedName>
</protein>
<dbReference type="Gene3D" id="1.10.600.10">
    <property type="entry name" value="Farnesyl Diphosphate Synthase"/>
    <property type="match status" value="1"/>
</dbReference>
<dbReference type="InterPro" id="IPR000092">
    <property type="entry name" value="Polyprenyl_synt"/>
</dbReference>
<sequence length="277" mass="30582">LIDSQLRRVKELINEQLTAPAESGDINQLLEHVRCRSGKMIRPGLVLLAGTCCGNITDEHIRVAAVVEMIHNATLLHDDVIDEGQKRRGQPTINNLLGNEAAVLLGDCLLSRVFKICADLDPRASKVIAGAAVRVCEGELRQIIQRQNWRLSESEYIEVITEKSAVLFSSACHLGALLAQASESQTRSLAEYGLNAGIAFQITDDLLDIIGDENKTGKTLGNDVDKHKLTLAVIHLLRAVDERKKEAVINSYLERKDVQYDKDALAEMLGRYGSLEY</sequence>
<dbReference type="CDD" id="cd00685">
    <property type="entry name" value="Trans_IPPS_HT"/>
    <property type="match status" value="1"/>
</dbReference>
<dbReference type="SUPFAM" id="SSF48576">
    <property type="entry name" value="Terpenoid synthases"/>
    <property type="match status" value="1"/>
</dbReference>
<evidence type="ECO:0000256" key="2">
    <source>
        <dbReference type="ARBA" id="ARBA00006706"/>
    </source>
</evidence>
<dbReference type="PANTHER" id="PTHR12001:SF69">
    <property type="entry name" value="ALL TRANS-POLYPRENYL-DIPHOSPHATE SYNTHASE PDSS1"/>
    <property type="match status" value="1"/>
</dbReference>
<reference evidence="6" key="1">
    <citation type="journal article" date="2014" name="Front. Microbiol.">
        <title>High frequency of phylogenetically diverse reductive dehalogenase-homologous genes in deep subseafloor sedimentary metagenomes.</title>
        <authorList>
            <person name="Kawai M."/>
            <person name="Futagami T."/>
            <person name="Toyoda A."/>
            <person name="Takaki Y."/>
            <person name="Nishi S."/>
            <person name="Hori S."/>
            <person name="Arai W."/>
            <person name="Tsubouchi T."/>
            <person name="Morono Y."/>
            <person name="Uchiyama I."/>
            <person name="Ito T."/>
            <person name="Fujiyama A."/>
            <person name="Inagaki F."/>
            <person name="Takami H."/>
        </authorList>
    </citation>
    <scope>NUCLEOTIDE SEQUENCE</scope>
    <source>
        <strain evidence="6">Expedition CK06-06</strain>
    </source>
</reference>
<feature type="non-terminal residue" evidence="6">
    <location>
        <position position="277"/>
    </location>
</feature>
<dbReference type="Pfam" id="PF00348">
    <property type="entry name" value="polyprenyl_synt"/>
    <property type="match status" value="1"/>
</dbReference>
<gene>
    <name evidence="6" type="ORF">S01H1_29017</name>
</gene>
<comment type="caution">
    <text evidence="6">The sequence shown here is derived from an EMBL/GenBank/DDBJ whole genome shotgun (WGS) entry which is preliminary data.</text>
</comment>
<dbReference type="EMBL" id="BARS01017768">
    <property type="protein sequence ID" value="GAF87311.1"/>
    <property type="molecule type" value="Genomic_DNA"/>
</dbReference>
<name>X0TJ74_9ZZZZ</name>
<evidence type="ECO:0000256" key="1">
    <source>
        <dbReference type="ARBA" id="ARBA00001946"/>
    </source>
</evidence>
<dbReference type="PANTHER" id="PTHR12001">
    <property type="entry name" value="GERANYLGERANYL PYROPHOSPHATE SYNTHASE"/>
    <property type="match status" value="1"/>
</dbReference>
<dbReference type="GO" id="GO:0008299">
    <property type="term" value="P:isoprenoid biosynthetic process"/>
    <property type="evidence" value="ECO:0007669"/>
    <property type="project" value="InterPro"/>
</dbReference>
<comment type="cofactor">
    <cofactor evidence="1">
        <name>Mg(2+)</name>
        <dbReference type="ChEBI" id="CHEBI:18420"/>
    </cofactor>
</comment>
<comment type="similarity">
    <text evidence="2">Belongs to the FPP/GGPP synthase family.</text>
</comment>
<dbReference type="AlphaFoldDB" id="X0TJ74"/>
<keyword evidence="5" id="KW-0460">Magnesium</keyword>
<dbReference type="SFLD" id="SFLDS00005">
    <property type="entry name" value="Isoprenoid_Synthase_Type_I"/>
    <property type="match status" value="1"/>
</dbReference>
<keyword evidence="4" id="KW-0479">Metal-binding</keyword>
<evidence type="ECO:0000256" key="4">
    <source>
        <dbReference type="ARBA" id="ARBA00022723"/>
    </source>
</evidence>
<evidence type="ECO:0000256" key="5">
    <source>
        <dbReference type="ARBA" id="ARBA00022842"/>
    </source>
</evidence>
<accession>X0TJ74</accession>
<dbReference type="PROSITE" id="PS00723">
    <property type="entry name" value="POLYPRENYL_SYNTHASE_1"/>
    <property type="match status" value="1"/>
</dbReference>
<dbReference type="GO" id="GO:0004659">
    <property type="term" value="F:prenyltransferase activity"/>
    <property type="evidence" value="ECO:0007669"/>
    <property type="project" value="InterPro"/>
</dbReference>
<evidence type="ECO:0000313" key="6">
    <source>
        <dbReference type="EMBL" id="GAF87311.1"/>
    </source>
</evidence>
<proteinExistence type="inferred from homology"/>
<organism evidence="6">
    <name type="scientific">marine sediment metagenome</name>
    <dbReference type="NCBI Taxonomy" id="412755"/>
    <lineage>
        <taxon>unclassified sequences</taxon>
        <taxon>metagenomes</taxon>
        <taxon>ecological metagenomes</taxon>
    </lineage>
</organism>
<dbReference type="GO" id="GO:0046872">
    <property type="term" value="F:metal ion binding"/>
    <property type="evidence" value="ECO:0007669"/>
    <property type="project" value="UniProtKB-KW"/>
</dbReference>
<dbReference type="InterPro" id="IPR033749">
    <property type="entry name" value="Polyprenyl_synt_CS"/>
</dbReference>
<evidence type="ECO:0008006" key="7">
    <source>
        <dbReference type="Google" id="ProtNLM"/>
    </source>
</evidence>